<keyword evidence="1" id="KW-0645">Protease</keyword>
<dbReference type="InterPro" id="IPR008269">
    <property type="entry name" value="Lon_proteolytic"/>
</dbReference>
<dbReference type="GO" id="GO:0016887">
    <property type="term" value="F:ATP hydrolysis activity"/>
    <property type="evidence" value="ECO:0007669"/>
    <property type="project" value="InterPro"/>
</dbReference>
<dbReference type="Pfam" id="PF22667">
    <property type="entry name" value="Lon_lid"/>
    <property type="match status" value="1"/>
</dbReference>
<dbReference type="Gene3D" id="3.40.50.300">
    <property type="entry name" value="P-loop containing nucleotide triphosphate hydrolases"/>
    <property type="match status" value="1"/>
</dbReference>
<sequence>MKEMANKKIKKKVKKSSRSICLKKTKTYQNLIQDTILYVQKYKTLDIIDAGELNICIQSLEKLYIQTNEVVDFLSGKKSFIDFNTIIEKLQSINNDLSVNFRLYGTKNIDDVLNICFGNEYVVENIMDEDRGLFDVIKKYTHPISYKILDWKDDHCGKNKKEISKKLAKNSIIEDFMLVETAKTMDCFDLARTTKKFQTKVYGIKICFQNPQTRKTMIISTITDDMVIKCMNLQYLTNKLNILKNKKPSDPIFLESSFSRFCESLTLKELLVYSCRELYQRYMGCVNQAILIKKKTISQIVKEFISNDLFAQRKTLIQLLIKDNDPEFQYLAYLLYDLLSNETNGAFDTIEQTVLFDSLPWTIKQFFRDAMKTTIKYTKNLSNFDTNKIPIEQQICLMKANDSIKEKAMVKLKEVKAKSEDSGSKARQYLDGLLKIPFGIFKKEKVLTIMDDINSNFTNLIKDLKNKDNNLIIPEKNKYSSIEIEKYSQYLKEEYLTDSKEKVTQSLIKKLTNSKRDTLVSNICFINSIVKKNNLKHLKICHSGKKTDYMRDHIKNFLLNITKYPILLDEFTKRYPEEFIISQNNNIITELDSIQEKWTVVNDNMSNIRDILDKSIYGHDKAKRQIERVIGQWITGKQGGYCFGFEGAPGIGKTSFARKGLAYCLKDEDGSTRPFSFIALGGSSNGSTLSGHNYTYVGSTWGRIVDILMDSKCMNPIIFIDELDKVSKTENGKEIIGILTHLIDPTQNESFQDKYFSGIDLDMSNALFIFSYNDASLIDKILLDRIHRVKFDNLTLYDKLEITKNYILPELYEKVGLQDVLHFDNKVIKFIIETYTYESGVRKLKEILFEIISEINLEILNHKKKGELPINITIDDIKSKYLKEKYETQHKKIHDESCVGIMNGLWANSLGMGGVIPIECFFLPSNNFMDLKLTGLQGDVMKESMNVAKTLAWKLTTKKQQEKLATGFKKTKLQGIHIHCPEGATPKDGPSAGTAITVAIYSLLNNKKIKKDVAITGEINLQGNVSAIGGLELKILGGIKAGVKTFIYPEENQKDYKKFVEKYQDKDIYDDNISFIPTNNIKKVLEIVFE</sequence>
<dbReference type="Pfam" id="PF05362">
    <property type="entry name" value="Lon_C"/>
    <property type="match status" value="1"/>
</dbReference>
<name>A0A6C0J9F8_9ZZZZ</name>
<dbReference type="AlphaFoldDB" id="A0A6C0J9F8"/>
<evidence type="ECO:0000313" key="7">
    <source>
        <dbReference type="EMBL" id="QHU02272.1"/>
    </source>
</evidence>
<keyword evidence="5" id="KW-0067">ATP-binding</keyword>
<dbReference type="PRINTS" id="PR00830">
    <property type="entry name" value="ENDOLAPTASE"/>
</dbReference>
<dbReference type="Gene3D" id="1.10.8.60">
    <property type="match status" value="1"/>
</dbReference>
<dbReference type="GO" id="GO:0004176">
    <property type="term" value="F:ATP-dependent peptidase activity"/>
    <property type="evidence" value="ECO:0007669"/>
    <property type="project" value="InterPro"/>
</dbReference>
<dbReference type="GO" id="GO:0004252">
    <property type="term" value="F:serine-type endopeptidase activity"/>
    <property type="evidence" value="ECO:0007669"/>
    <property type="project" value="InterPro"/>
</dbReference>
<dbReference type="InterPro" id="IPR014721">
    <property type="entry name" value="Ribsml_uS5_D2-typ_fold_subgr"/>
</dbReference>
<dbReference type="PANTHER" id="PTHR43718">
    <property type="entry name" value="LON PROTEASE"/>
    <property type="match status" value="1"/>
</dbReference>
<dbReference type="InterPro" id="IPR027065">
    <property type="entry name" value="Lon_Prtase"/>
</dbReference>
<dbReference type="InterPro" id="IPR003593">
    <property type="entry name" value="AAA+_ATPase"/>
</dbReference>
<reference evidence="7" key="1">
    <citation type="journal article" date="2020" name="Nature">
        <title>Giant virus diversity and host interactions through global metagenomics.</title>
        <authorList>
            <person name="Schulz F."/>
            <person name="Roux S."/>
            <person name="Paez-Espino D."/>
            <person name="Jungbluth S."/>
            <person name="Walsh D.A."/>
            <person name="Denef V.J."/>
            <person name="McMahon K.D."/>
            <person name="Konstantinidis K.T."/>
            <person name="Eloe-Fadrosh E.A."/>
            <person name="Kyrpides N.C."/>
            <person name="Woyke T."/>
        </authorList>
    </citation>
    <scope>NUCLEOTIDE SEQUENCE</scope>
    <source>
        <strain evidence="7">GVMAG-M-3300025880-75</strain>
    </source>
</reference>
<dbReference type="PROSITE" id="PS51786">
    <property type="entry name" value="LON_PROTEOLYTIC"/>
    <property type="match status" value="1"/>
</dbReference>
<feature type="domain" description="Lon proteolytic" evidence="6">
    <location>
        <begin position="896"/>
        <end position="1090"/>
    </location>
</feature>
<dbReference type="GO" id="GO:0005524">
    <property type="term" value="F:ATP binding"/>
    <property type="evidence" value="ECO:0007669"/>
    <property type="project" value="UniProtKB-KW"/>
</dbReference>
<dbReference type="SUPFAM" id="SSF54211">
    <property type="entry name" value="Ribosomal protein S5 domain 2-like"/>
    <property type="match status" value="1"/>
</dbReference>
<keyword evidence="4" id="KW-0720">Serine protease</keyword>
<organism evidence="7">
    <name type="scientific">viral metagenome</name>
    <dbReference type="NCBI Taxonomy" id="1070528"/>
    <lineage>
        <taxon>unclassified sequences</taxon>
        <taxon>metagenomes</taxon>
        <taxon>organismal metagenomes</taxon>
    </lineage>
</organism>
<evidence type="ECO:0000256" key="2">
    <source>
        <dbReference type="ARBA" id="ARBA00022741"/>
    </source>
</evidence>
<dbReference type="SUPFAM" id="SSF52540">
    <property type="entry name" value="P-loop containing nucleoside triphosphate hydrolases"/>
    <property type="match status" value="1"/>
</dbReference>
<evidence type="ECO:0000256" key="5">
    <source>
        <dbReference type="ARBA" id="ARBA00022840"/>
    </source>
</evidence>
<dbReference type="EMBL" id="MN740355">
    <property type="protein sequence ID" value="QHU02272.1"/>
    <property type="molecule type" value="Genomic_DNA"/>
</dbReference>
<evidence type="ECO:0000256" key="4">
    <source>
        <dbReference type="ARBA" id="ARBA00022825"/>
    </source>
</evidence>
<evidence type="ECO:0000256" key="3">
    <source>
        <dbReference type="ARBA" id="ARBA00022801"/>
    </source>
</evidence>
<dbReference type="PANTHER" id="PTHR43718:SF2">
    <property type="entry name" value="LON PROTEASE HOMOLOG, MITOCHONDRIAL"/>
    <property type="match status" value="1"/>
</dbReference>
<protein>
    <recommendedName>
        <fullName evidence="6">Lon proteolytic domain-containing protein</fullName>
    </recommendedName>
</protein>
<accession>A0A6C0J9F8</accession>
<dbReference type="Gene3D" id="3.30.230.10">
    <property type="match status" value="1"/>
</dbReference>
<dbReference type="InterPro" id="IPR020568">
    <property type="entry name" value="Ribosomal_Su5_D2-typ_SF"/>
</dbReference>
<proteinExistence type="predicted"/>
<keyword evidence="2" id="KW-0547">Nucleotide-binding</keyword>
<dbReference type="GO" id="GO:0006515">
    <property type="term" value="P:protein quality control for misfolded or incompletely synthesized proteins"/>
    <property type="evidence" value="ECO:0007669"/>
    <property type="project" value="TreeGrafter"/>
</dbReference>
<evidence type="ECO:0000256" key="1">
    <source>
        <dbReference type="ARBA" id="ARBA00022670"/>
    </source>
</evidence>
<dbReference type="InterPro" id="IPR027417">
    <property type="entry name" value="P-loop_NTPase"/>
</dbReference>
<dbReference type="SMART" id="SM00382">
    <property type="entry name" value="AAA"/>
    <property type="match status" value="1"/>
</dbReference>
<evidence type="ECO:0000259" key="6">
    <source>
        <dbReference type="PROSITE" id="PS51786"/>
    </source>
</evidence>
<dbReference type="InterPro" id="IPR054594">
    <property type="entry name" value="Lon_lid"/>
</dbReference>
<dbReference type="Pfam" id="PF00004">
    <property type="entry name" value="AAA"/>
    <property type="match status" value="1"/>
</dbReference>
<dbReference type="InterPro" id="IPR003959">
    <property type="entry name" value="ATPase_AAA_core"/>
</dbReference>
<keyword evidence="3" id="KW-0378">Hydrolase</keyword>